<accession>A0A8I6XN68</accession>
<reference evidence="2" key="3">
    <citation type="submission" date="2022-01" db="UniProtKB">
        <authorList>
            <consortium name="EnsemblPlants"/>
        </authorList>
    </citation>
    <scope>IDENTIFICATION</scope>
    <source>
        <strain evidence="2">subsp. vulgare</strain>
    </source>
</reference>
<dbReference type="PANTHER" id="PTHR33085">
    <property type="entry name" value="OS12G0113100 PROTEIN-RELATED"/>
    <property type="match status" value="1"/>
</dbReference>
<evidence type="ECO:0000313" key="3">
    <source>
        <dbReference type="Proteomes" id="UP000011116"/>
    </source>
</evidence>
<reference evidence="3" key="1">
    <citation type="journal article" date="2012" name="Nature">
        <title>A physical, genetic and functional sequence assembly of the barley genome.</title>
        <authorList>
            <consortium name="The International Barley Genome Sequencing Consortium"/>
            <person name="Mayer K.F."/>
            <person name="Waugh R."/>
            <person name="Brown J.W."/>
            <person name="Schulman A."/>
            <person name="Langridge P."/>
            <person name="Platzer M."/>
            <person name="Fincher G.B."/>
            <person name="Muehlbauer G.J."/>
            <person name="Sato K."/>
            <person name="Close T.J."/>
            <person name="Wise R.P."/>
            <person name="Stein N."/>
        </authorList>
    </citation>
    <scope>NUCLEOTIDE SEQUENCE [LARGE SCALE GENOMIC DNA]</scope>
    <source>
        <strain evidence="3">cv. Morex</strain>
    </source>
</reference>
<dbReference type="Gramene" id="HORVU.MOREX.r2.5HG0383610.1">
    <property type="protein sequence ID" value="HORVU.MOREX.r2.5HG0383610.1.CDS.1"/>
    <property type="gene ID" value="HORVU.MOREX.r2.5HG0383610"/>
</dbReference>
<dbReference type="AlphaFoldDB" id="A0A8I6XN68"/>
<sequence>MPRRLADATGGGRAAKRPRRRRKHLYLVTEDWEQGYSIRKVDLEDDYDDNIHTCEKEKEEEQAGNSSRRHSERRLPPAVFRLEAPHEGAEHFTAAFGTKIMALHHTPRRYVPVFDVHTRCLSFGPRMRRNPSAPIYIPIQDRLYGLDFDTFEMLDPPPPPVDPNCRGMDDVPKWQSWRRLPRPPFKRGRVTSHAVHPDGRTIFFSVDGKTGGTFSFDTMASSPRWTRSGNWKLPFEGPAHYDRDLDAWVGLTVTEDTEDEDMLGHLCSCDVPSTGDDDGRQPPAWKLSKEKLLCEEPEEKHIGAALVHLGTGCRSKLCLVQCLSLDDREEGMYKEYLPERERHLLRLMTFSPVYDKNGDLRTAAHRRVRSFELPKSMTEHYDFLQQPVAFWM</sequence>
<organism evidence="2 3">
    <name type="scientific">Hordeum vulgare subsp. vulgare</name>
    <name type="common">Domesticated barley</name>
    <dbReference type="NCBI Taxonomy" id="112509"/>
    <lineage>
        <taxon>Eukaryota</taxon>
        <taxon>Viridiplantae</taxon>
        <taxon>Streptophyta</taxon>
        <taxon>Embryophyta</taxon>
        <taxon>Tracheophyta</taxon>
        <taxon>Spermatophyta</taxon>
        <taxon>Magnoliopsida</taxon>
        <taxon>Liliopsida</taxon>
        <taxon>Poales</taxon>
        <taxon>Poaceae</taxon>
        <taxon>BOP clade</taxon>
        <taxon>Pooideae</taxon>
        <taxon>Triticodae</taxon>
        <taxon>Triticeae</taxon>
        <taxon>Hordeinae</taxon>
        <taxon>Hordeum</taxon>
    </lineage>
</organism>
<dbReference type="Pfam" id="PF07893">
    <property type="entry name" value="DUF1668"/>
    <property type="match status" value="1"/>
</dbReference>
<dbReference type="OMA" id="CELNAWV"/>
<name>A0A8I6XN68_HORVV</name>
<feature type="region of interest" description="Disordered" evidence="1">
    <location>
        <begin position="1"/>
        <end position="20"/>
    </location>
</feature>
<proteinExistence type="predicted"/>
<dbReference type="Proteomes" id="UP000011116">
    <property type="component" value="Chromosome 5H"/>
</dbReference>
<dbReference type="EnsemblPlants" id="HORVU.MOREX.r3.5HG0463380.1">
    <property type="protein sequence ID" value="HORVU.MOREX.r3.5HG0463380.1.CDS1"/>
    <property type="gene ID" value="HORVU.MOREX.r3.5HG0463380"/>
</dbReference>
<dbReference type="PANTHER" id="PTHR33085:SF82">
    <property type="entry name" value="DUF1618 DOMAIN-CONTAINING PROTEIN"/>
    <property type="match status" value="1"/>
</dbReference>
<protein>
    <submittedName>
        <fullName evidence="2">Uncharacterized protein</fullName>
    </submittedName>
</protein>
<dbReference type="InterPro" id="IPR012871">
    <property type="entry name" value="DUF1668_ORYSA"/>
</dbReference>
<evidence type="ECO:0000313" key="2">
    <source>
        <dbReference type="EnsemblPlants" id="HORVU.MOREX.r3.5HG0463380.1.CDS1"/>
    </source>
</evidence>
<dbReference type="Gramene" id="HORVU.MOREX.r3.5HG0463380.1">
    <property type="protein sequence ID" value="HORVU.MOREX.r3.5HG0463380.1.CDS1"/>
    <property type="gene ID" value="HORVU.MOREX.r3.5HG0463380"/>
</dbReference>
<evidence type="ECO:0000256" key="1">
    <source>
        <dbReference type="SAM" id="MobiDB-lite"/>
    </source>
</evidence>
<reference evidence="2" key="2">
    <citation type="submission" date="2020-10" db="EMBL/GenBank/DDBJ databases">
        <authorList>
            <person name="Scholz U."/>
            <person name="Mascher M."/>
            <person name="Fiebig A."/>
        </authorList>
    </citation>
    <scope>NUCLEOTIDE SEQUENCE [LARGE SCALE GENOMIC DNA]</scope>
    <source>
        <strain evidence="2">cv. Morex</strain>
    </source>
</reference>
<feature type="region of interest" description="Disordered" evidence="1">
    <location>
        <begin position="54"/>
        <end position="75"/>
    </location>
</feature>
<keyword evidence="3" id="KW-1185">Reference proteome</keyword>